<feature type="compositionally biased region" description="Basic residues" evidence="2">
    <location>
        <begin position="422"/>
        <end position="444"/>
    </location>
</feature>
<comment type="similarity">
    <text evidence="1">Belongs to the complex I LYR family.</text>
</comment>
<feature type="compositionally biased region" description="Polar residues" evidence="2">
    <location>
        <begin position="634"/>
        <end position="648"/>
    </location>
</feature>
<evidence type="ECO:0000313" key="4">
    <source>
        <dbReference type="EMBL" id="GCB20883.1"/>
    </source>
</evidence>
<feature type="compositionally biased region" description="Low complexity" evidence="2">
    <location>
        <begin position="884"/>
        <end position="919"/>
    </location>
</feature>
<dbReference type="Proteomes" id="UP000286921">
    <property type="component" value="Unassembled WGS sequence"/>
</dbReference>
<dbReference type="CDD" id="cd20264">
    <property type="entry name" value="Complex1_LYR_LYRM4"/>
    <property type="match status" value="1"/>
</dbReference>
<keyword evidence="5" id="KW-1185">Reference proteome</keyword>
<dbReference type="STRING" id="105351.A0A401KNL2"/>
<feature type="compositionally biased region" description="Low complexity" evidence="2">
    <location>
        <begin position="817"/>
        <end position="836"/>
    </location>
</feature>
<feature type="compositionally biased region" description="Acidic residues" evidence="2">
    <location>
        <begin position="486"/>
        <end position="507"/>
    </location>
</feature>
<evidence type="ECO:0000313" key="5">
    <source>
        <dbReference type="Proteomes" id="UP000286921"/>
    </source>
</evidence>
<proteinExistence type="inferred from homology"/>
<evidence type="ECO:0000256" key="2">
    <source>
        <dbReference type="SAM" id="MobiDB-lite"/>
    </source>
</evidence>
<evidence type="ECO:0000259" key="3">
    <source>
        <dbReference type="Pfam" id="PF05347"/>
    </source>
</evidence>
<feature type="compositionally biased region" description="Pro residues" evidence="2">
    <location>
        <begin position="1126"/>
        <end position="1142"/>
    </location>
</feature>
<feature type="compositionally biased region" description="Basic and acidic residues" evidence="2">
    <location>
        <begin position="1021"/>
        <end position="1030"/>
    </location>
</feature>
<accession>A0A401KNL2</accession>
<feature type="region of interest" description="Disordered" evidence="2">
    <location>
        <begin position="415"/>
        <end position="749"/>
    </location>
</feature>
<feature type="region of interest" description="Disordered" evidence="2">
    <location>
        <begin position="762"/>
        <end position="1169"/>
    </location>
</feature>
<dbReference type="GO" id="GO:1990221">
    <property type="term" value="C:L-cysteine desulfurase complex"/>
    <property type="evidence" value="ECO:0007669"/>
    <property type="project" value="TreeGrafter"/>
</dbReference>
<feature type="compositionally biased region" description="Pro residues" evidence="2">
    <location>
        <begin position="1078"/>
        <end position="1090"/>
    </location>
</feature>
<dbReference type="PANTHER" id="PTHR13166">
    <property type="entry name" value="PROTEIN C6ORF149"/>
    <property type="match status" value="1"/>
</dbReference>
<dbReference type="GO" id="GO:0016226">
    <property type="term" value="P:iron-sulfur cluster assembly"/>
    <property type="evidence" value="ECO:0007669"/>
    <property type="project" value="InterPro"/>
</dbReference>
<comment type="caution">
    <text evidence="4">The sequence shown here is derived from an EMBL/GenBank/DDBJ whole genome shotgun (WGS) entry which is preliminary data.</text>
</comment>
<feature type="compositionally biased region" description="Low complexity" evidence="2">
    <location>
        <begin position="1114"/>
        <end position="1125"/>
    </location>
</feature>
<feature type="compositionally biased region" description="Low complexity" evidence="2">
    <location>
        <begin position="520"/>
        <end position="530"/>
    </location>
</feature>
<feature type="compositionally biased region" description="Low complexity" evidence="2">
    <location>
        <begin position="538"/>
        <end position="559"/>
    </location>
</feature>
<dbReference type="EMBL" id="BDHI01000007">
    <property type="protein sequence ID" value="GCB20883.1"/>
    <property type="molecule type" value="Genomic_DNA"/>
</dbReference>
<feature type="domain" description="Complex 1 LYR protein" evidence="3">
    <location>
        <begin position="13"/>
        <end position="70"/>
    </location>
</feature>
<dbReference type="PANTHER" id="PTHR13166:SF7">
    <property type="entry name" value="LYR MOTIF-CONTAINING PROTEIN 4"/>
    <property type="match status" value="1"/>
</dbReference>
<sequence>MSVPTMQRETAFQVRSLFRSLLRQSSQFSNYNFREYARRRTLDAFREHQKESEDRRIQELIQDGLQNLRMMKRQTVISQFYQLDRLVVEGQKTGKQTGTEGNIVRQKDTGLALQKESLLFQSGNHTQLRRFTGSGAHHATYCKLLAASHDPDPDPVIDQLTIAPKLAHAFRSSRSGRQFGDGANRNRSQIDHDVFEGLPVRRWTRQTQTVSQVPKAEGTEAVVQGPGGKSTIPEHPMPRDSHLLSPMSRALLRAARAGCIYIRQASKDSEDEEKEATDGEEQPLIQSTERSFVTRKWSAVPRHLESSEVEFLAKRRPGLPSLYGAAAGSTDGNNAPAPMRRTKFKKVDPATGNISIYEAWVPEGHKIEGEITDGSQVSAENSAVTVTPEAPAPGTVIEGVGVVNAEGVVVADTNSAAVMTPPKRRPPPPKRKAKGFGKGRRKKVMFAPGDGADAATVHGSNGSGVDGAAEYAKDGDASRMSGDQNGQEEDDEEGEEGDESDEGDESMLEAKTPETPVQRPSTEPPTDSTPVPTPAPATEPAAKADSTEAALPTPELPSAAPEPAPAPAPETVAEPAAPSPQPDQPSVAAEPPSQAAAIQPTPEAPGQTSEASGQKEDVEMTEAYPSIPGPEESVSATPQSVPATQQQEPAPGAEDVPTLPSQESPQPPVAKASSVVPTSEQPVDKEPVDEPVQPDKTSTDTAQPPAQDDQIMDTTMEDVEPLQQTAQDQAAVPPPAEQPIPEQAAQTSNVVAENKEVDLLGTLEASLSQPPGEEQGDNRGTDIEMEMDAPSHIEQPAATETAEPLADKPGELETQAAEDTTVAAETAVEPAAVPAEPLDEQHTEKPSEAPAPQPIEQLPEAPAEQVEEPAGEPVMEQPVKSESPAQPEQPTQLEPPVQPEQPMQEEPVQAVEPVQSEQPEQPKPPVQPEQPVQAEPAEPAESAQPEQAEQPEGTQQYEQPAQPLQQEQPQEQAPSQASEEVPAQSAEPTPQTATEQQPEQTEQTQTEQAPAELPSEPQADEPPKALEEHVPVNAEEPAAPKVEEQGPPLVPPQQPEEPQPPKEPTPPALPATEAPQKQPEPVPAPQPPAEEPQAEENPTQEGPAEAESKEPEPISEAEPTPAEAPSAPPIPATEPEPEPTPEQPAQETTKPEEAEQQEQQQPPADTKTA</sequence>
<gene>
    <name evidence="4" type="ORF">AAWM_03768</name>
</gene>
<dbReference type="InterPro" id="IPR051522">
    <property type="entry name" value="ISC_assembly_LYR"/>
</dbReference>
<dbReference type="InterPro" id="IPR045297">
    <property type="entry name" value="Complex1_LYR_LYRM4"/>
</dbReference>
<feature type="compositionally biased region" description="Low complexity" evidence="2">
    <location>
        <begin position="1157"/>
        <end position="1169"/>
    </location>
</feature>
<feature type="region of interest" description="Disordered" evidence="2">
    <location>
        <begin position="206"/>
        <end position="240"/>
    </location>
</feature>
<name>A0A401KNL2_ASPAW</name>
<feature type="compositionally biased region" description="Polar residues" evidence="2">
    <location>
        <begin position="695"/>
        <end position="704"/>
    </location>
</feature>
<feature type="compositionally biased region" description="Low complexity" evidence="2">
    <location>
        <begin position="929"/>
        <end position="1012"/>
    </location>
</feature>
<dbReference type="GO" id="GO:0005739">
    <property type="term" value="C:mitochondrion"/>
    <property type="evidence" value="ECO:0007669"/>
    <property type="project" value="TreeGrafter"/>
</dbReference>
<protein>
    <recommendedName>
        <fullName evidence="3">Complex 1 LYR protein domain-containing protein</fullName>
    </recommendedName>
</protein>
<evidence type="ECO:0000256" key="1">
    <source>
        <dbReference type="ARBA" id="ARBA00009508"/>
    </source>
</evidence>
<dbReference type="AlphaFoldDB" id="A0A401KNL2"/>
<organism evidence="4 5">
    <name type="scientific">Aspergillus awamori</name>
    <name type="common">Black koji mold</name>
    <dbReference type="NCBI Taxonomy" id="105351"/>
    <lineage>
        <taxon>Eukaryota</taxon>
        <taxon>Fungi</taxon>
        <taxon>Dikarya</taxon>
        <taxon>Ascomycota</taxon>
        <taxon>Pezizomycotina</taxon>
        <taxon>Eurotiomycetes</taxon>
        <taxon>Eurotiomycetidae</taxon>
        <taxon>Eurotiales</taxon>
        <taxon>Aspergillaceae</taxon>
        <taxon>Aspergillus</taxon>
    </lineage>
</organism>
<feature type="compositionally biased region" description="Pro residues" evidence="2">
    <location>
        <begin position="1048"/>
        <end position="1069"/>
    </location>
</feature>
<reference evidence="4 5" key="1">
    <citation type="submission" date="2016-09" db="EMBL/GenBank/DDBJ databases">
        <title>Aspergillus awamori IFM 58123T.</title>
        <authorList>
            <person name="Kusuya Y."/>
            <person name="Shimizu M."/>
            <person name="Takahashi H."/>
            <person name="Yaguchi T."/>
        </authorList>
    </citation>
    <scope>NUCLEOTIDE SEQUENCE [LARGE SCALE GENOMIC DNA]</scope>
    <source>
        <strain evidence="4 5">IFM 58123</strain>
    </source>
</reference>
<dbReference type="Pfam" id="PF05347">
    <property type="entry name" value="Complex1_LYR"/>
    <property type="match status" value="1"/>
</dbReference>
<dbReference type="InterPro" id="IPR008011">
    <property type="entry name" value="Complex1_LYR_dom"/>
</dbReference>